<dbReference type="RefSeq" id="WP_082924245.1">
    <property type="nucleotide sequence ID" value="NZ_BMIO01000006.1"/>
</dbReference>
<dbReference type="Proteomes" id="UP000598997">
    <property type="component" value="Unassembled WGS sequence"/>
</dbReference>
<dbReference type="AlphaFoldDB" id="A0A916YIB0"/>
<evidence type="ECO:0000259" key="5">
    <source>
        <dbReference type="Pfam" id="PF13649"/>
    </source>
</evidence>
<evidence type="ECO:0000256" key="3">
    <source>
        <dbReference type="SAM" id="MobiDB-lite"/>
    </source>
</evidence>
<dbReference type="PROSITE" id="PS51257">
    <property type="entry name" value="PROKAR_LIPOPROTEIN"/>
    <property type="match status" value="1"/>
</dbReference>
<keyword evidence="4" id="KW-0732">Signal</keyword>
<dbReference type="Pfam" id="PF13649">
    <property type="entry name" value="Methyltransf_25"/>
    <property type="match status" value="1"/>
</dbReference>
<evidence type="ECO:0000256" key="1">
    <source>
        <dbReference type="ARBA" id="ARBA00022603"/>
    </source>
</evidence>
<evidence type="ECO:0000256" key="2">
    <source>
        <dbReference type="ARBA" id="ARBA00022679"/>
    </source>
</evidence>
<dbReference type="EMBL" id="BMIO01000006">
    <property type="protein sequence ID" value="GGD46016.1"/>
    <property type="molecule type" value="Genomic_DNA"/>
</dbReference>
<proteinExistence type="predicted"/>
<dbReference type="SUPFAM" id="SSF53335">
    <property type="entry name" value="S-adenosyl-L-methionine-dependent methyltransferases"/>
    <property type="match status" value="1"/>
</dbReference>
<dbReference type="GO" id="GO:0032259">
    <property type="term" value="P:methylation"/>
    <property type="evidence" value="ECO:0007669"/>
    <property type="project" value="UniProtKB-KW"/>
</dbReference>
<accession>A0A916YIB0</accession>
<feature type="signal peptide" evidence="4">
    <location>
        <begin position="1"/>
        <end position="21"/>
    </location>
</feature>
<gene>
    <name evidence="6" type="ORF">GCM10010989_20270</name>
</gene>
<keyword evidence="2" id="KW-0808">Transferase</keyword>
<dbReference type="PANTHER" id="PTHR43861">
    <property type="entry name" value="TRANS-ACONITATE 2-METHYLTRANSFERASE-RELATED"/>
    <property type="match status" value="1"/>
</dbReference>
<keyword evidence="1 6" id="KW-0489">Methyltransferase</keyword>
<feature type="chain" id="PRO_5037892653" evidence="4">
    <location>
        <begin position="22"/>
        <end position="267"/>
    </location>
</feature>
<dbReference type="PANTHER" id="PTHR43861:SF1">
    <property type="entry name" value="TRANS-ACONITATE 2-METHYLTRANSFERASE"/>
    <property type="match status" value="1"/>
</dbReference>
<evidence type="ECO:0000313" key="6">
    <source>
        <dbReference type="EMBL" id="GGD46016.1"/>
    </source>
</evidence>
<name>A0A916YIB0_9SPHN</name>
<dbReference type="Gene3D" id="3.40.50.150">
    <property type="entry name" value="Vaccinia Virus protein VP39"/>
    <property type="match status" value="1"/>
</dbReference>
<reference evidence="6 7" key="1">
    <citation type="journal article" date="2014" name="Int. J. Syst. Evol. Microbiol.">
        <title>Complete genome sequence of Corynebacterium casei LMG S-19264T (=DSM 44701T), isolated from a smear-ripened cheese.</title>
        <authorList>
            <consortium name="US DOE Joint Genome Institute (JGI-PGF)"/>
            <person name="Walter F."/>
            <person name="Albersmeier A."/>
            <person name="Kalinowski J."/>
            <person name="Ruckert C."/>
        </authorList>
    </citation>
    <scope>NUCLEOTIDE SEQUENCE [LARGE SCALE GENOMIC DNA]</scope>
    <source>
        <strain evidence="6 7">CGMCC 1.15358</strain>
    </source>
</reference>
<sequence>MIASRALSAALVLTASLTLSGCDITAAGDKRAATARDFPQPDRPVSKTTSNQVATERSRDDRKEAATVMDLANIGEGMTVADIGAGEGYYTTRLAERVGARGRVLAQDIDPEVLDRLGARVQRERLDNVSIARGSEDDPKLPENSFDRIFLVHMYHEVSEPYAFLWRLRPALKDKGQVIVVDTDRPTDSHGIPPVLLFCEFEAVGFRLAAFIRRPELAGYYARFEAEGSRPDPQDIEACQQDVAAGTDIERHLGSLDGAPETGTVST</sequence>
<dbReference type="InterPro" id="IPR041698">
    <property type="entry name" value="Methyltransf_25"/>
</dbReference>
<protein>
    <submittedName>
        <fullName evidence="6">Methyltransferase type 11</fullName>
    </submittedName>
</protein>
<organism evidence="6 7">
    <name type="scientific">Croceicoccus pelagius</name>
    <dbReference type="NCBI Taxonomy" id="1703341"/>
    <lineage>
        <taxon>Bacteria</taxon>
        <taxon>Pseudomonadati</taxon>
        <taxon>Pseudomonadota</taxon>
        <taxon>Alphaproteobacteria</taxon>
        <taxon>Sphingomonadales</taxon>
        <taxon>Erythrobacteraceae</taxon>
        <taxon>Croceicoccus</taxon>
    </lineage>
</organism>
<keyword evidence="7" id="KW-1185">Reference proteome</keyword>
<dbReference type="GO" id="GO:0008168">
    <property type="term" value="F:methyltransferase activity"/>
    <property type="evidence" value="ECO:0007669"/>
    <property type="project" value="UniProtKB-KW"/>
</dbReference>
<evidence type="ECO:0000256" key="4">
    <source>
        <dbReference type="SAM" id="SignalP"/>
    </source>
</evidence>
<feature type="domain" description="Methyltransferase" evidence="5">
    <location>
        <begin position="80"/>
        <end position="176"/>
    </location>
</feature>
<dbReference type="CDD" id="cd02440">
    <property type="entry name" value="AdoMet_MTases"/>
    <property type="match status" value="1"/>
</dbReference>
<evidence type="ECO:0000313" key="7">
    <source>
        <dbReference type="Proteomes" id="UP000598997"/>
    </source>
</evidence>
<feature type="region of interest" description="Disordered" evidence="3">
    <location>
        <begin position="33"/>
        <end position="62"/>
    </location>
</feature>
<feature type="compositionally biased region" description="Polar residues" evidence="3">
    <location>
        <begin position="46"/>
        <end position="55"/>
    </location>
</feature>
<comment type="caution">
    <text evidence="6">The sequence shown here is derived from an EMBL/GenBank/DDBJ whole genome shotgun (WGS) entry which is preliminary data.</text>
</comment>
<dbReference type="InterPro" id="IPR029063">
    <property type="entry name" value="SAM-dependent_MTases_sf"/>
</dbReference>